<organism evidence="2 3">
    <name type="scientific">Oricola thermophila</name>
    <dbReference type="NCBI Taxonomy" id="2742145"/>
    <lineage>
        <taxon>Bacteria</taxon>
        <taxon>Pseudomonadati</taxon>
        <taxon>Pseudomonadota</taxon>
        <taxon>Alphaproteobacteria</taxon>
        <taxon>Hyphomicrobiales</taxon>
        <taxon>Ahrensiaceae</taxon>
        <taxon>Oricola</taxon>
    </lineage>
</organism>
<proteinExistence type="predicted"/>
<dbReference type="AlphaFoldDB" id="A0A6N1VF02"/>
<keyword evidence="3" id="KW-1185">Reference proteome</keyword>
<evidence type="ECO:0000313" key="2">
    <source>
        <dbReference type="EMBL" id="QKV19288.1"/>
    </source>
</evidence>
<accession>A0A6N1VF02</accession>
<protein>
    <submittedName>
        <fullName evidence="2">PAS domain-containing protein</fullName>
    </submittedName>
</protein>
<dbReference type="Pfam" id="PF08448">
    <property type="entry name" value="PAS_4"/>
    <property type="match status" value="1"/>
</dbReference>
<sequence>MQLSSLIDEYKDCEKALYKAIRSEQVTMIRECDIRMNWIRNVIRDFFATNPWERLQQIDFFMNAISQAADLGTHSSLFADARAVIERYIAGTTARDETAPEPAAAAAPADIPEIGGMIERTDLRVSAFDRDFRYTYTSPANGRFYGMPQSAFTGRHVSEVIGDERYEKRAKTYFEKCLAGENQCYYYYLDSEKRGRQLLECQMLRQYDADNDALGAVIIIRDVTRRVPDPARAAEENAV</sequence>
<dbReference type="NCBIfam" id="TIGR00229">
    <property type="entry name" value="sensory_box"/>
    <property type="match status" value="1"/>
</dbReference>
<dbReference type="KEGG" id="orm:HTY61_12885"/>
<dbReference type="EMBL" id="CP054836">
    <property type="protein sequence ID" value="QKV19288.1"/>
    <property type="molecule type" value="Genomic_DNA"/>
</dbReference>
<dbReference type="InterPro" id="IPR035965">
    <property type="entry name" value="PAS-like_dom_sf"/>
</dbReference>
<dbReference type="SUPFAM" id="SSF55785">
    <property type="entry name" value="PYP-like sensor domain (PAS domain)"/>
    <property type="match status" value="1"/>
</dbReference>
<name>A0A6N1VF02_9HYPH</name>
<dbReference type="RefSeq" id="WP_175277180.1">
    <property type="nucleotide sequence ID" value="NZ_CP054836.1"/>
</dbReference>
<evidence type="ECO:0000259" key="1">
    <source>
        <dbReference type="Pfam" id="PF08448"/>
    </source>
</evidence>
<dbReference type="InterPro" id="IPR000014">
    <property type="entry name" value="PAS"/>
</dbReference>
<dbReference type="CDD" id="cd00130">
    <property type="entry name" value="PAS"/>
    <property type="match status" value="1"/>
</dbReference>
<gene>
    <name evidence="2" type="ORF">HTY61_12885</name>
</gene>
<evidence type="ECO:0000313" key="3">
    <source>
        <dbReference type="Proteomes" id="UP000509367"/>
    </source>
</evidence>
<dbReference type="Proteomes" id="UP000509367">
    <property type="component" value="Chromosome"/>
</dbReference>
<dbReference type="InterPro" id="IPR013656">
    <property type="entry name" value="PAS_4"/>
</dbReference>
<feature type="domain" description="PAS fold-4" evidence="1">
    <location>
        <begin position="127"/>
        <end position="227"/>
    </location>
</feature>
<dbReference type="Gene3D" id="3.30.450.20">
    <property type="entry name" value="PAS domain"/>
    <property type="match status" value="1"/>
</dbReference>
<reference evidence="2 3" key="1">
    <citation type="submission" date="2020-06" db="EMBL/GenBank/DDBJ databases">
        <title>Oricola thermophila sp. nov. isolated from a tidal sediments.</title>
        <authorList>
            <person name="Kwon K.K."/>
            <person name="Yang S.-H."/>
            <person name="Park M.-J."/>
        </authorList>
    </citation>
    <scope>NUCLEOTIDE SEQUENCE [LARGE SCALE GENOMIC DNA]</scope>
    <source>
        <strain evidence="2 3">MEBiC13590</strain>
    </source>
</reference>